<gene>
    <name evidence="5" type="ORF">OKA05_24540</name>
</gene>
<evidence type="ECO:0000256" key="1">
    <source>
        <dbReference type="ARBA" id="ARBA00022729"/>
    </source>
</evidence>
<name>A0ABT3GQJ2_9BACT</name>
<dbReference type="InterPro" id="IPR006558">
    <property type="entry name" value="LamG-like"/>
</dbReference>
<evidence type="ECO:0000313" key="5">
    <source>
        <dbReference type="EMBL" id="MCW1925749.1"/>
    </source>
</evidence>
<dbReference type="RefSeq" id="WP_264489856.1">
    <property type="nucleotide sequence ID" value="NZ_JAPDDT010000017.1"/>
</dbReference>
<sequence>MRANPMLLRTLSLLALALPAFAHPSGPEPVLAYDFSKAAIVPGEKPTLKSRFGPVLELSALPLDEPVNGKGLRFAGLKEAHRLTATTEELAKLLPHNEFTLAAWITIDQPAQYGAIFSALDDRGGVERGLALGYNDSKPYIALATAGGDDGDGKLTYLTSSKPWKKGQVHQLVATYDGTVLTLFLDGEPVATSREQSGEILWPQAVQAWLGGYRDSDENFPHAGRLIDFRLYSACANPEWVKHDLEHHEELMRQPVDTPPPVEPVIVVQPYLQWITQTEATIRWETNFPCAGIVSWGESAEVGTEIVEPEPRTFHEVKLTGLEPEMLYYYKTSSPAEGDSVLVSHRGTRLDSAVSTLQTANKPETPFGFVVLSDTQLQPDIAAPLAKASWDLRPNFAVIAGDLVDAGNAKWQWEKQFFAALHPLVSRVPFYPVLGNHEVNTNYYYDYMSLPAPEYFYTFTYGNTQFFMLDTNRDVKPGTEQFQWLDRELAASQARWKICVHHQPPFSSDDDYGNNWKAPIKRATLGDTSSQPLVELYDKHAVDLVWCGHVHSYERTWLIRGGKPVEKDGTLYMVTGGAGGILERPGPYRPGFQRHVKQGHHFCYVTVNGSEFEIKAYDLEGRLFDQVTLRK</sequence>
<feature type="chain" id="PRO_5046114228" evidence="3">
    <location>
        <begin position="23"/>
        <end position="631"/>
    </location>
</feature>
<dbReference type="PANTHER" id="PTHR22953">
    <property type="entry name" value="ACID PHOSPHATASE RELATED"/>
    <property type="match status" value="1"/>
</dbReference>
<dbReference type="SUPFAM" id="SSF49363">
    <property type="entry name" value="Purple acid phosphatase, N-terminal domain"/>
    <property type="match status" value="1"/>
</dbReference>
<dbReference type="InterPro" id="IPR039331">
    <property type="entry name" value="PAPs-like"/>
</dbReference>
<dbReference type="Gene3D" id="2.60.120.200">
    <property type="match status" value="1"/>
</dbReference>
<accession>A0ABT3GQJ2</accession>
<dbReference type="Pfam" id="PF00149">
    <property type="entry name" value="Metallophos"/>
    <property type="match status" value="1"/>
</dbReference>
<evidence type="ECO:0000259" key="4">
    <source>
        <dbReference type="SMART" id="SM00560"/>
    </source>
</evidence>
<keyword evidence="2" id="KW-1015">Disulfide bond</keyword>
<keyword evidence="6" id="KW-1185">Reference proteome</keyword>
<comment type="caution">
    <text evidence="5">The sequence shown here is derived from an EMBL/GenBank/DDBJ whole genome shotgun (WGS) entry which is preliminary data.</text>
</comment>
<organism evidence="5 6">
    <name type="scientific">Luteolibacter arcticus</name>
    <dbReference type="NCBI Taxonomy" id="1581411"/>
    <lineage>
        <taxon>Bacteria</taxon>
        <taxon>Pseudomonadati</taxon>
        <taxon>Verrucomicrobiota</taxon>
        <taxon>Verrucomicrobiia</taxon>
        <taxon>Verrucomicrobiales</taxon>
        <taxon>Verrucomicrobiaceae</taxon>
        <taxon>Luteolibacter</taxon>
    </lineage>
</organism>
<dbReference type="InterPro" id="IPR008963">
    <property type="entry name" value="Purple_acid_Pase-like_N"/>
</dbReference>
<dbReference type="Pfam" id="PF13385">
    <property type="entry name" value="Laminin_G_3"/>
    <property type="match status" value="1"/>
</dbReference>
<dbReference type="SUPFAM" id="SSF56300">
    <property type="entry name" value="Metallo-dependent phosphatases"/>
    <property type="match status" value="1"/>
</dbReference>
<feature type="signal peptide" evidence="3">
    <location>
        <begin position="1"/>
        <end position="22"/>
    </location>
</feature>
<protein>
    <submittedName>
        <fullName evidence="5">Metallophosphoesterase</fullName>
    </submittedName>
</protein>
<dbReference type="Gene3D" id="3.60.21.10">
    <property type="match status" value="1"/>
</dbReference>
<proteinExistence type="predicted"/>
<reference evidence="5 6" key="1">
    <citation type="submission" date="2022-10" db="EMBL/GenBank/DDBJ databases">
        <title>Luteolibacter arcticus strain CCTCC AB 2014275, whole genome shotgun sequencing project.</title>
        <authorList>
            <person name="Zhao G."/>
            <person name="Shen L."/>
        </authorList>
    </citation>
    <scope>NUCLEOTIDE SEQUENCE [LARGE SCALE GENOMIC DNA]</scope>
    <source>
        <strain evidence="5 6">CCTCC AB 2014275</strain>
    </source>
</reference>
<dbReference type="InterPro" id="IPR004843">
    <property type="entry name" value="Calcineurin-like_PHP"/>
</dbReference>
<evidence type="ECO:0000313" key="6">
    <source>
        <dbReference type="Proteomes" id="UP001320876"/>
    </source>
</evidence>
<evidence type="ECO:0000256" key="2">
    <source>
        <dbReference type="ARBA" id="ARBA00023157"/>
    </source>
</evidence>
<keyword evidence="1 3" id="KW-0732">Signal</keyword>
<dbReference type="EMBL" id="JAPDDT010000017">
    <property type="protein sequence ID" value="MCW1925749.1"/>
    <property type="molecule type" value="Genomic_DNA"/>
</dbReference>
<evidence type="ECO:0000256" key="3">
    <source>
        <dbReference type="SAM" id="SignalP"/>
    </source>
</evidence>
<dbReference type="Proteomes" id="UP001320876">
    <property type="component" value="Unassembled WGS sequence"/>
</dbReference>
<dbReference type="SUPFAM" id="SSF49899">
    <property type="entry name" value="Concanavalin A-like lectins/glucanases"/>
    <property type="match status" value="1"/>
</dbReference>
<feature type="domain" description="LamG-like jellyroll fold" evidence="4">
    <location>
        <begin position="97"/>
        <end position="239"/>
    </location>
</feature>
<dbReference type="InterPro" id="IPR013320">
    <property type="entry name" value="ConA-like_dom_sf"/>
</dbReference>
<dbReference type="SMART" id="SM00560">
    <property type="entry name" value="LamGL"/>
    <property type="match status" value="1"/>
</dbReference>
<dbReference type="PANTHER" id="PTHR22953:SF153">
    <property type="entry name" value="PURPLE ACID PHOSPHATASE"/>
    <property type="match status" value="1"/>
</dbReference>
<dbReference type="InterPro" id="IPR029052">
    <property type="entry name" value="Metallo-depent_PP-like"/>
</dbReference>